<dbReference type="SMART" id="SM00479">
    <property type="entry name" value="EXOIII"/>
    <property type="match status" value="1"/>
</dbReference>
<evidence type="ECO:0000256" key="2">
    <source>
        <dbReference type="ARBA" id="ARBA00022801"/>
    </source>
</evidence>
<dbReference type="CDD" id="cd06133">
    <property type="entry name" value="ERI-1_3'hExo_like"/>
    <property type="match status" value="1"/>
</dbReference>
<evidence type="ECO:0000259" key="4">
    <source>
        <dbReference type="SMART" id="SM00479"/>
    </source>
</evidence>
<evidence type="ECO:0000256" key="1">
    <source>
        <dbReference type="ARBA" id="ARBA00022722"/>
    </source>
</evidence>
<dbReference type="InterPro" id="IPR047201">
    <property type="entry name" value="ERI-1_3'hExo-like"/>
</dbReference>
<dbReference type="InterPro" id="IPR051274">
    <property type="entry name" value="3-5_Exoribonuclease"/>
</dbReference>
<accession>A0A645AYA9</accession>
<dbReference type="Gene3D" id="3.30.420.10">
    <property type="entry name" value="Ribonuclease H-like superfamily/Ribonuclease H"/>
    <property type="match status" value="1"/>
</dbReference>
<proteinExistence type="predicted"/>
<dbReference type="PANTHER" id="PTHR23044">
    <property type="entry name" value="3'-5' EXONUCLEASE ERI1-RELATED"/>
    <property type="match status" value="1"/>
</dbReference>
<dbReference type="Pfam" id="PF00929">
    <property type="entry name" value="RNase_T"/>
    <property type="match status" value="1"/>
</dbReference>
<organism evidence="5">
    <name type="scientific">bioreactor metagenome</name>
    <dbReference type="NCBI Taxonomy" id="1076179"/>
    <lineage>
        <taxon>unclassified sequences</taxon>
        <taxon>metagenomes</taxon>
        <taxon>ecological metagenomes</taxon>
    </lineage>
</organism>
<keyword evidence="1" id="KW-0540">Nuclease</keyword>
<dbReference type="SUPFAM" id="SSF53098">
    <property type="entry name" value="Ribonuclease H-like"/>
    <property type="match status" value="1"/>
</dbReference>
<evidence type="ECO:0000313" key="5">
    <source>
        <dbReference type="EMBL" id="MPM57301.1"/>
    </source>
</evidence>
<comment type="caution">
    <text evidence="5">The sequence shown here is derived from an EMBL/GenBank/DDBJ whole genome shotgun (WGS) entry which is preliminary data.</text>
</comment>
<dbReference type="InterPro" id="IPR013520">
    <property type="entry name" value="Ribonucl_H"/>
</dbReference>
<dbReference type="InterPro" id="IPR036397">
    <property type="entry name" value="RNaseH_sf"/>
</dbReference>
<dbReference type="AlphaFoldDB" id="A0A645AYA9"/>
<feature type="domain" description="Exonuclease" evidence="4">
    <location>
        <begin position="16"/>
        <end position="203"/>
    </location>
</feature>
<dbReference type="EMBL" id="VSSQ01016197">
    <property type="protein sequence ID" value="MPM57301.1"/>
    <property type="molecule type" value="Genomic_DNA"/>
</dbReference>
<evidence type="ECO:0000256" key="3">
    <source>
        <dbReference type="ARBA" id="ARBA00022839"/>
    </source>
</evidence>
<keyword evidence="3" id="KW-0269">Exonuclease</keyword>
<name>A0A645AYA9_9ZZZZ</name>
<reference evidence="5" key="1">
    <citation type="submission" date="2019-08" db="EMBL/GenBank/DDBJ databases">
        <authorList>
            <person name="Kucharzyk K."/>
            <person name="Murdoch R.W."/>
            <person name="Higgins S."/>
            <person name="Loffler F."/>
        </authorList>
    </citation>
    <scope>NUCLEOTIDE SEQUENCE</scope>
</reference>
<keyword evidence="2" id="KW-0378">Hydrolase</keyword>
<dbReference type="GO" id="GO:0000175">
    <property type="term" value="F:3'-5'-RNA exonuclease activity"/>
    <property type="evidence" value="ECO:0007669"/>
    <property type="project" value="InterPro"/>
</dbReference>
<sequence length="350" mass="41384">MIKYNYSYKERGIILKKIYMDFEMNMPSSKSKREGFKAEIIAIGAIKYDTKSGKIDKFKSLIKPVTNQEVFPHIEELTHITTKDLETAPSYENVMRDFKSWLGIYSDIEGIYTFGNLDLTCFNYTDRISSQKNNHPRFLNNIRDLFVDIKDKYINHGIKCMNYVSLKNLLEYANVKFCGDAHDPLYDAYNLYILDKVLEENDKIRNLLIIHDFLKQPFTTLNEDLENRFEEYRQYLYNQSGEFDIYCISLEVIKTIKIYLTSIKEINVHEIDIVRDISKKLESLDKLKDIKEGYFYVLDNLCIDMKELLDDALLYKLNQQEYEDEIDNIIDLFNEDLQVENITEVATDIT</sequence>
<dbReference type="PANTHER" id="PTHR23044:SF61">
    <property type="entry name" value="3'-5' EXORIBONUCLEASE 1-RELATED"/>
    <property type="match status" value="1"/>
</dbReference>
<gene>
    <name evidence="5" type="ORF">SDC9_104123</name>
</gene>
<protein>
    <recommendedName>
        <fullName evidence="4">Exonuclease domain-containing protein</fullName>
    </recommendedName>
</protein>
<dbReference type="InterPro" id="IPR012337">
    <property type="entry name" value="RNaseH-like_sf"/>
</dbReference>
<dbReference type="GO" id="GO:0003676">
    <property type="term" value="F:nucleic acid binding"/>
    <property type="evidence" value="ECO:0007669"/>
    <property type="project" value="InterPro"/>
</dbReference>